<dbReference type="GO" id="GO:0004340">
    <property type="term" value="F:glucokinase activity"/>
    <property type="evidence" value="ECO:0007669"/>
    <property type="project" value="UniProtKB-UniRule"/>
</dbReference>
<dbReference type="Proteomes" id="UP000287798">
    <property type="component" value="Unassembled WGS sequence"/>
</dbReference>
<keyword evidence="2 3" id="KW-0418">Kinase</keyword>
<evidence type="ECO:0000256" key="1">
    <source>
        <dbReference type="ARBA" id="ARBA00022679"/>
    </source>
</evidence>
<keyword evidence="3" id="KW-0547">Nucleotide-binding</keyword>
<dbReference type="AlphaFoldDB" id="A0A426QKN8"/>
<dbReference type="EC" id="2.7.1.2" evidence="3"/>
<keyword evidence="3" id="KW-0324">Glycolysis</keyword>
<dbReference type="InterPro" id="IPR003836">
    <property type="entry name" value="Glucokinase"/>
</dbReference>
<dbReference type="Gene3D" id="3.40.367.20">
    <property type="match status" value="1"/>
</dbReference>
<dbReference type="Gene3D" id="3.30.420.40">
    <property type="match status" value="1"/>
</dbReference>
<dbReference type="Pfam" id="PF02685">
    <property type="entry name" value="Glucokinase"/>
    <property type="match status" value="1"/>
</dbReference>
<evidence type="ECO:0000256" key="2">
    <source>
        <dbReference type="ARBA" id="ARBA00022777"/>
    </source>
</evidence>
<feature type="binding site" evidence="3">
    <location>
        <begin position="22"/>
        <end position="27"/>
    </location>
    <ligand>
        <name>ATP</name>
        <dbReference type="ChEBI" id="CHEBI:30616"/>
    </ligand>
</feature>
<dbReference type="PANTHER" id="PTHR47690">
    <property type="entry name" value="GLUCOKINASE"/>
    <property type="match status" value="1"/>
</dbReference>
<proteinExistence type="inferred from homology"/>
<keyword evidence="3" id="KW-0963">Cytoplasm</keyword>
<keyword evidence="1 3" id="KW-0808">Transferase</keyword>
<keyword evidence="3" id="KW-0067">ATP-binding</keyword>
<dbReference type="GO" id="GO:0006096">
    <property type="term" value="P:glycolytic process"/>
    <property type="evidence" value="ECO:0007669"/>
    <property type="project" value="UniProtKB-UniRule"/>
</dbReference>
<evidence type="ECO:0000256" key="4">
    <source>
        <dbReference type="RuleBase" id="RU004046"/>
    </source>
</evidence>
<comment type="subcellular location">
    <subcellularLocation>
        <location evidence="3">Cytoplasm</location>
    </subcellularLocation>
</comment>
<dbReference type="HAMAP" id="MF_00524">
    <property type="entry name" value="Glucokinase"/>
    <property type="match status" value="1"/>
</dbReference>
<comment type="similarity">
    <text evidence="3 4">Belongs to the bacterial glucokinase family.</text>
</comment>
<dbReference type="GO" id="GO:0005829">
    <property type="term" value="C:cytosol"/>
    <property type="evidence" value="ECO:0007669"/>
    <property type="project" value="TreeGrafter"/>
</dbReference>
<dbReference type="PANTHER" id="PTHR47690:SF1">
    <property type="entry name" value="GLUCOKINASE"/>
    <property type="match status" value="1"/>
</dbReference>
<dbReference type="CDD" id="cd24008">
    <property type="entry name" value="ASKHA_NBD_GLK"/>
    <property type="match status" value="1"/>
</dbReference>
<comment type="caution">
    <text evidence="5">The sequence shown here is derived from an EMBL/GenBank/DDBJ whole genome shotgun (WGS) entry which is preliminary data.</text>
</comment>
<dbReference type="GO" id="GO:0005524">
    <property type="term" value="F:ATP binding"/>
    <property type="evidence" value="ECO:0007669"/>
    <property type="project" value="UniProtKB-UniRule"/>
</dbReference>
<accession>A0A426QKN8</accession>
<sequence length="342" mass="36215">MAPGRGRRRETGTVTGTLILAGDIGGTHTRLVLAPADDIRSWRNERRYASGDYADFDALLADYLQCCESPPARACLAIAGPVLGPSDQSRAQVTNLPWQLDSRRLAERHGLERVHLVNDFAAIGHALDALQPADLACLQTGWPRTGANRAVIGAGTGLGHASVVACAGGLEVLAAEAGHTDFAPRTPLQRDLLQMLAAELDTVSWERLVSGPGLVRLYLFFCRRGDAVPGIDPEAADAAARISAAAIAGTDPAAAQALREFVRLYGAQAGNWALCTLPFAGLFIAGGIAPRILDWLRRPDFLAAFHAKGPMRELMQGLPVHVITHPQPGLLGALQLAARTSA</sequence>
<organism evidence="5 6">
    <name type="scientific">Thiohalobacter thiocyanaticus</name>
    <dbReference type="NCBI Taxonomy" id="585455"/>
    <lineage>
        <taxon>Bacteria</taxon>
        <taxon>Pseudomonadati</taxon>
        <taxon>Pseudomonadota</taxon>
        <taxon>Gammaproteobacteria</taxon>
        <taxon>Thiohalobacterales</taxon>
        <taxon>Thiohalobacteraceae</taxon>
        <taxon>Thiohalobacter</taxon>
    </lineage>
</organism>
<dbReference type="SUPFAM" id="SSF53067">
    <property type="entry name" value="Actin-like ATPase domain"/>
    <property type="match status" value="1"/>
</dbReference>
<evidence type="ECO:0000256" key="3">
    <source>
        <dbReference type="HAMAP-Rule" id="MF_00524"/>
    </source>
</evidence>
<dbReference type="InterPro" id="IPR043129">
    <property type="entry name" value="ATPase_NBD"/>
</dbReference>
<reference evidence="5 6" key="1">
    <citation type="journal article" date="2010" name="Int. J. Syst. Evol. Microbiol.">
        <title>Thiohalobacter thiocyanaticus gen. nov., sp. nov., a moderately halophilic, sulfur-oxidizing gammaproteobacterium from hypersaline lakes, that utilizes thiocyanate.</title>
        <authorList>
            <person name="Sorokin D.Y."/>
            <person name="Kovaleva O.L."/>
            <person name="Tourova T.P."/>
            <person name="Muyzer G."/>
        </authorList>
    </citation>
    <scope>NUCLEOTIDE SEQUENCE [LARGE SCALE GENOMIC DNA]</scope>
    <source>
        <strain evidence="5 6">Hrh1</strain>
    </source>
</reference>
<dbReference type="NCBIfam" id="TIGR00749">
    <property type="entry name" value="glk"/>
    <property type="match status" value="1"/>
</dbReference>
<dbReference type="InterPro" id="IPR050201">
    <property type="entry name" value="Bacterial_glucokinase"/>
</dbReference>
<protein>
    <recommendedName>
        <fullName evidence="3">Glucokinase</fullName>
        <ecNumber evidence="3">2.7.1.2</ecNumber>
    </recommendedName>
    <alternativeName>
        <fullName evidence="3">Glucose kinase</fullName>
    </alternativeName>
</protein>
<dbReference type="EMBL" id="QZMU01000001">
    <property type="protein sequence ID" value="RRQ22325.1"/>
    <property type="molecule type" value="Genomic_DNA"/>
</dbReference>
<name>A0A426QKN8_9GAMM</name>
<keyword evidence="6" id="KW-1185">Reference proteome</keyword>
<gene>
    <name evidence="3 5" type="primary">glk</name>
    <name evidence="5" type="ORF">D6C00_10430</name>
</gene>
<comment type="catalytic activity">
    <reaction evidence="3">
        <text>D-glucose + ATP = D-glucose 6-phosphate + ADP + H(+)</text>
        <dbReference type="Rhea" id="RHEA:17825"/>
        <dbReference type="ChEBI" id="CHEBI:4167"/>
        <dbReference type="ChEBI" id="CHEBI:15378"/>
        <dbReference type="ChEBI" id="CHEBI:30616"/>
        <dbReference type="ChEBI" id="CHEBI:61548"/>
        <dbReference type="ChEBI" id="CHEBI:456216"/>
        <dbReference type="EC" id="2.7.1.2"/>
    </reaction>
</comment>
<evidence type="ECO:0000313" key="6">
    <source>
        <dbReference type="Proteomes" id="UP000287798"/>
    </source>
</evidence>
<evidence type="ECO:0000313" key="5">
    <source>
        <dbReference type="EMBL" id="RRQ22325.1"/>
    </source>
</evidence>
<dbReference type="GO" id="GO:0005536">
    <property type="term" value="F:D-glucose binding"/>
    <property type="evidence" value="ECO:0007669"/>
    <property type="project" value="InterPro"/>
</dbReference>